<dbReference type="Proteomes" id="UP001470288">
    <property type="component" value="Unassembled WGS sequence"/>
</dbReference>
<evidence type="ECO:0000313" key="1">
    <source>
        <dbReference type="EMBL" id="MEQ2578345.1"/>
    </source>
</evidence>
<name>A0ABV1I0M0_9FIRM</name>
<comment type="caution">
    <text evidence="1">The sequence shown here is derived from an EMBL/GenBank/DDBJ whole genome shotgun (WGS) entry which is preliminary data.</text>
</comment>
<keyword evidence="2" id="KW-1185">Reference proteome</keyword>
<gene>
    <name evidence="1" type="ORF">WMO62_05720</name>
</gene>
<protein>
    <recommendedName>
        <fullName evidence="3">Phage tail assembly protein</fullName>
    </recommendedName>
</protein>
<evidence type="ECO:0008006" key="3">
    <source>
        <dbReference type="Google" id="ProtNLM"/>
    </source>
</evidence>
<sequence>MARKVDITDKLTFDGNPFIVIKGKELEVNADAPTVLRIMNLAADDPGPKEVAAIYNLIFPDKDRKEIEKMKLCFDDLVTIIKAAISLVTGEETDQGEQ</sequence>
<evidence type="ECO:0000313" key="2">
    <source>
        <dbReference type="Proteomes" id="UP001470288"/>
    </source>
</evidence>
<proteinExistence type="predicted"/>
<dbReference type="RefSeq" id="WP_118596307.1">
    <property type="nucleotide sequence ID" value="NZ_JBBMFC010000008.1"/>
</dbReference>
<reference evidence="1 2" key="1">
    <citation type="submission" date="2024-03" db="EMBL/GenBank/DDBJ databases">
        <title>Human intestinal bacterial collection.</title>
        <authorList>
            <person name="Pauvert C."/>
            <person name="Hitch T.C.A."/>
            <person name="Clavel T."/>
        </authorList>
    </citation>
    <scope>NUCLEOTIDE SEQUENCE [LARGE SCALE GENOMIC DNA]</scope>
    <source>
        <strain evidence="1 2">CLA-AA-H78B</strain>
    </source>
</reference>
<dbReference type="EMBL" id="JBBMFC010000008">
    <property type="protein sequence ID" value="MEQ2578345.1"/>
    <property type="molecule type" value="Genomic_DNA"/>
</dbReference>
<organism evidence="1 2">
    <name type="scientific">Hominiventricola aquisgranensis</name>
    <dbReference type="NCBI Taxonomy" id="3133164"/>
    <lineage>
        <taxon>Bacteria</taxon>
        <taxon>Bacillati</taxon>
        <taxon>Bacillota</taxon>
        <taxon>Clostridia</taxon>
        <taxon>Lachnospirales</taxon>
        <taxon>Lachnospiraceae</taxon>
        <taxon>Hominiventricola</taxon>
    </lineage>
</organism>
<accession>A0ABV1I0M0</accession>